<dbReference type="PANTHER" id="PTHR30595:SF6">
    <property type="entry name" value="SCHLAFEN ALBA-2 DOMAIN-CONTAINING PROTEIN"/>
    <property type="match status" value="1"/>
</dbReference>
<dbReference type="Pfam" id="PF13749">
    <property type="entry name" value="HATPase_c_4"/>
    <property type="match status" value="1"/>
</dbReference>
<organism evidence="1 2">
    <name type="scientific">Methanolobus sediminis</name>
    <dbReference type="NCBI Taxonomy" id="3072978"/>
    <lineage>
        <taxon>Archaea</taxon>
        <taxon>Methanobacteriati</taxon>
        <taxon>Methanobacteriota</taxon>
        <taxon>Stenosarchaea group</taxon>
        <taxon>Methanomicrobia</taxon>
        <taxon>Methanosarcinales</taxon>
        <taxon>Methanosarcinaceae</taxon>
        <taxon>Methanolobus</taxon>
    </lineage>
</organism>
<dbReference type="PANTHER" id="PTHR30595">
    <property type="entry name" value="GLPR-RELATED TRANSCRIPTIONAL REPRESSOR"/>
    <property type="match status" value="1"/>
</dbReference>
<dbReference type="EMBL" id="CP133592">
    <property type="protein sequence ID" value="WMW26467.1"/>
    <property type="molecule type" value="Genomic_DNA"/>
</dbReference>
<dbReference type="RefSeq" id="WP_309312262.1">
    <property type="nucleotide sequence ID" value="NZ_CP133592.1"/>
</dbReference>
<proteinExistence type="predicted"/>
<dbReference type="Proteomes" id="UP001182908">
    <property type="component" value="Chromosome"/>
</dbReference>
<sequence>MSKLARSVGTRDQGPEAPVEYDIPQAVVAEGIVNAIAHKDYTSNASVQIMLFADRLEIWNPGGLPPSLSLESLRKPHASHPANPLIAEPLFLAKYIEKAGTVTLDMIQLCRKHDLMEPEFRLEDGSFVLILRRKSKAGEVTTEVILVNTIIGEMTRKELQDALSLKIMSTSENITLCLHWNPESSK</sequence>
<keyword evidence="1" id="KW-0067">ATP-binding</keyword>
<evidence type="ECO:0000313" key="1">
    <source>
        <dbReference type="EMBL" id="WMW26467.1"/>
    </source>
</evidence>
<evidence type="ECO:0000313" key="2">
    <source>
        <dbReference type="Proteomes" id="UP001182908"/>
    </source>
</evidence>
<accession>A0AA51UMP4</accession>
<reference evidence="1 2" key="1">
    <citation type="submission" date="2023-08" db="EMBL/GenBank/DDBJ databases">
        <title>Methanolobus mangrovi sp. nov. and Methanolobus sediminis sp. nov, two novel methylotrophic methanogens isolated from mangrove sediments in China.</title>
        <authorList>
            <person name="Zhou J."/>
        </authorList>
    </citation>
    <scope>NUCLEOTIDE SEQUENCE [LARGE SCALE GENOMIC DNA]</scope>
    <source>
        <strain evidence="1 2">FTZ6</strain>
    </source>
</reference>
<dbReference type="KEGG" id="mseb:RE474_00155"/>
<dbReference type="GeneID" id="84231082"/>
<protein>
    <submittedName>
        <fullName evidence="1">ATP-binding protein</fullName>
    </submittedName>
</protein>
<gene>
    <name evidence="1" type="ORF">RE474_00155</name>
</gene>
<dbReference type="Gene3D" id="3.30.565.60">
    <property type="match status" value="1"/>
</dbReference>
<dbReference type="InterPro" id="IPR038475">
    <property type="entry name" value="RecG_C_sf"/>
</dbReference>
<dbReference type="GO" id="GO:0005524">
    <property type="term" value="F:ATP binding"/>
    <property type="evidence" value="ECO:0007669"/>
    <property type="project" value="UniProtKB-KW"/>
</dbReference>
<dbReference type="AlphaFoldDB" id="A0AA51UMP4"/>
<keyword evidence="2" id="KW-1185">Reference proteome</keyword>
<name>A0AA51UMP4_9EURY</name>
<keyword evidence="1" id="KW-0547">Nucleotide-binding</keyword>